<dbReference type="PROSITE" id="PS50850">
    <property type="entry name" value="MFS"/>
    <property type="match status" value="1"/>
</dbReference>
<gene>
    <name evidence="9" type="ORF">SCA03_18720</name>
</gene>
<keyword evidence="5 7" id="KW-0472">Membrane</keyword>
<dbReference type="InterPro" id="IPR011701">
    <property type="entry name" value="MFS"/>
</dbReference>
<evidence type="ECO:0000259" key="8">
    <source>
        <dbReference type="PROSITE" id="PS50850"/>
    </source>
</evidence>
<keyword evidence="6" id="KW-0046">Antibiotic resistance</keyword>
<dbReference type="AlphaFoldDB" id="A0A4Y3QVP3"/>
<dbReference type="Proteomes" id="UP000319210">
    <property type="component" value="Unassembled WGS sequence"/>
</dbReference>
<dbReference type="InterPro" id="IPR036259">
    <property type="entry name" value="MFS_trans_sf"/>
</dbReference>
<protein>
    <submittedName>
        <fullName evidence="9">MFS transporter</fullName>
    </submittedName>
</protein>
<feature type="transmembrane region" description="Helical" evidence="7">
    <location>
        <begin position="233"/>
        <end position="255"/>
    </location>
</feature>
<dbReference type="Pfam" id="PF07690">
    <property type="entry name" value="MFS_1"/>
    <property type="match status" value="1"/>
</dbReference>
<dbReference type="PANTHER" id="PTHR42718">
    <property type="entry name" value="MAJOR FACILITATOR SUPERFAMILY MULTIDRUG TRANSPORTER MFSC"/>
    <property type="match status" value="1"/>
</dbReference>
<evidence type="ECO:0000313" key="10">
    <source>
        <dbReference type="Proteomes" id="UP000319210"/>
    </source>
</evidence>
<evidence type="ECO:0000313" key="9">
    <source>
        <dbReference type="EMBL" id="GEB49321.1"/>
    </source>
</evidence>
<dbReference type="PANTHER" id="PTHR42718:SF9">
    <property type="entry name" value="MAJOR FACILITATOR SUPERFAMILY MULTIDRUG TRANSPORTER MFSC"/>
    <property type="match status" value="1"/>
</dbReference>
<evidence type="ECO:0000256" key="5">
    <source>
        <dbReference type="ARBA" id="ARBA00023136"/>
    </source>
</evidence>
<feature type="transmembrane region" description="Helical" evidence="7">
    <location>
        <begin position="276"/>
        <end position="300"/>
    </location>
</feature>
<feature type="transmembrane region" description="Helical" evidence="7">
    <location>
        <begin position="117"/>
        <end position="134"/>
    </location>
</feature>
<comment type="subcellular location">
    <subcellularLocation>
        <location evidence="1">Cell membrane</location>
        <topology evidence="1">Multi-pass membrane protein</topology>
    </subcellularLocation>
</comment>
<dbReference type="SUPFAM" id="SSF103473">
    <property type="entry name" value="MFS general substrate transporter"/>
    <property type="match status" value="1"/>
</dbReference>
<keyword evidence="4 7" id="KW-1133">Transmembrane helix</keyword>
<proteinExistence type="predicted"/>
<feature type="domain" description="Major facilitator superfamily (MFS) profile" evidence="8">
    <location>
        <begin position="23"/>
        <end position="473"/>
    </location>
</feature>
<feature type="transmembrane region" description="Helical" evidence="7">
    <location>
        <begin position="90"/>
        <end position="111"/>
    </location>
</feature>
<organism evidence="9 10">
    <name type="scientific">Streptomyces cacaoi</name>
    <dbReference type="NCBI Taxonomy" id="1898"/>
    <lineage>
        <taxon>Bacteria</taxon>
        <taxon>Bacillati</taxon>
        <taxon>Actinomycetota</taxon>
        <taxon>Actinomycetes</taxon>
        <taxon>Kitasatosporales</taxon>
        <taxon>Streptomycetaceae</taxon>
        <taxon>Streptomyces</taxon>
    </lineage>
</organism>
<feature type="transmembrane region" description="Helical" evidence="7">
    <location>
        <begin position="61"/>
        <end position="78"/>
    </location>
</feature>
<feature type="transmembrane region" description="Helical" evidence="7">
    <location>
        <begin position="346"/>
        <end position="366"/>
    </location>
</feature>
<keyword evidence="10" id="KW-1185">Reference proteome</keyword>
<dbReference type="EMBL" id="BJMM01000007">
    <property type="protein sequence ID" value="GEB49321.1"/>
    <property type="molecule type" value="Genomic_DNA"/>
</dbReference>
<dbReference type="InterPro" id="IPR020846">
    <property type="entry name" value="MFS_dom"/>
</dbReference>
<sequence length="483" mass="48354">MTGAAGGGPERPGARASKGSARLVAVIALSGVVVSLMQTLVVPLVPRLPRLLGVPADDASWVVTVTLLAAAVVTPVSGRLGDMYGKRRMLALSLLALVAGSVLCAVSDTLVPVVAGRALQGLATGVIPLGISILRDELPAERVGSAVALVSATLGVGGAVGLPLAAALAQYADWHVLFQVSAGLGLVCLVATVVWVPESPVRSSGRFDVLGALGLAAGLVCLLLPVIKGGTWGWTSATTLGLFAAAAVVLTLWGFAESRIRQPLVDLRTTVSRPVLFTNLASVMVGFAMYAMSLTLPQLLQAPAATGYGLGRSMLEAGLALAPGGLVMMLLSPVSAAVTRRWGARTALLAGAVVIGAGYGAGLLLMSQVWQIVLTAVLISAGVGIAYAAMPALIMASVPATGTGAANGLNALMRSIGTSVSSAVTAAVLAGATTRVGPAEVPAEGAFRATYVVAVAAVVVGIVLTLLIPRPTGTALPRDARSA</sequence>
<evidence type="ECO:0000256" key="4">
    <source>
        <dbReference type="ARBA" id="ARBA00022989"/>
    </source>
</evidence>
<reference evidence="9 10" key="1">
    <citation type="submission" date="2019-06" db="EMBL/GenBank/DDBJ databases">
        <title>Whole genome shotgun sequence of Streptomyces cacaoi subsp. cacaoi NBRC 12748.</title>
        <authorList>
            <person name="Hosoyama A."/>
            <person name="Uohara A."/>
            <person name="Ohji S."/>
            <person name="Ichikawa N."/>
        </authorList>
    </citation>
    <scope>NUCLEOTIDE SEQUENCE [LARGE SCALE GENOMIC DNA]</scope>
    <source>
        <strain evidence="9 10">NBRC 12748</strain>
    </source>
</reference>
<dbReference type="GO" id="GO:0022857">
    <property type="term" value="F:transmembrane transporter activity"/>
    <property type="evidence" value="ECO:0007669"/>
    <property type="project" value="InterPro"/>
</dbReference>
<feature type="transmembrane region" description="Helical" evidence="7">
    <location>
        <begin position="416"/>
        <end position="437"/>
    </location>
</feature>
<feature type="transmembrane region" description="Helical" evidence="7">
    <location>
        <begin position="320"/>
        <end position="339"/>
    </location>
</feature>
<name>A0A4Y3QVP3_STRCI</name>
<dbReference type="RefSeq" id="WP_051855961.1">
    <property type="nucleotide sequence ID" value="NZ_BJMM01000007.1"/>
</dbReference>
<feature type="transmembrane region" description="Helical" evidence="7">
    <location>
        <begin position="449"/>
        <end position="468"/>
    </location>
</feature>
<feature type="transmembrane region" description="Helical" evidence="7">
    <location>
        <begin position="21"/>
        <end position="41"/>
    </location>
</feature>
<feature type="transmembrane region" description="Helical" evidence="7">
    <location>
        <begin position="176"/>
        <end position="197"/>
    </location>
</feature>
<evidence type="ECO:0000256" key="7">
    <source>
        <dbReference type="SAM" id="Phobius"/>
    </source>
</evidence>
<feature type="transmembrane region" description="Helical" evidence="7">
    <location>
        <begin position="372"/>
        <end position="395"/>
    </location>
</feature>
<keyword evidence="2" id="KW-0813">Transport</keyword>
<evidence type="ECO:0000256" key="3">
    <source>
        <dbReference type="ARBA" id="ARBA00022692"/>
    </source>
</evidence>
<dbReference type="Gene3D" id="1.20.1250.20">
    <property type="entry name" value="MFS general substrate transporter like domains"/>
    <property type="match status" value="2"/>
</dbReference>
<comment type="caution">
    <text evidence="9">The sequence shown here is derived from an EMBL/GenBank/DDBJ whole genome shotgun (WGS) entry which is preliminary data.</text>
</comment>
<evidence type="ECO:0000256" key="6">
    <source>
        <dbReference type="ARBA" id="ARBA00023251"/>
    </source>
</evidence>
<dbReference type="GO" id="GO:0005886">
    <property type="term" value="C:plasma membrane"/>
    <property type="evidence" value="ECO:0007669"/>
    <property type="project" value="UniProtKB-SubCell"/>
</dbReference>
<feature type="transmembrane region" description="Helical" evidence="7">
    <location>
        <begin position="146"/>
        <end position="170"/>
    </location>
</feature>
<accession>A0A4Y3QVP3</accession>
<evidence type="ECO:0000256" key="2">
    <source>
        <dbReference type="ARBA" id="ARBA00022448"/>
    </source>
</evidence>
<dbReference type="GO" id="GO:0046677">
    <property type="term" value="P:response to antibiotic"/>
    <property type="evidence" value="ECO:0007669"/>
    <property type="project" value="UniProtKB-KW"/>
</dbReference>
<keyword evidence="3 7" id="KW-0812">Transmembrane</keyword>
<dbReference type="CDD" id="cd17504">
    <property type="entry name" value="MFS_MMR_MDR_like"/>
    <property type="match status" value="1"/>
</dbReference>
<evidence type="ECO:0000256" key="1">
    <source>
        <dbReference type="ARBA" id="ARBA00004651"/>
    </source>
</evidence>
<feature type="transmembrane region" description="Helical" evidence="7">
    <location>
        <begin position="209"/>
        <end position="227"/>
    </location>
</feature>